<protein>
    <submittedName>
        <fullName evidence="1">Uncharacterized protein</fullName>
    </submittedName>
</protein>
<dbReference type="GO" id="GO:0042795">
    <property type="term" value="P:snRNA transcription by RNA polymerase II"/>
    <property type="evidence" value="ECO:0007669"/>
    <property type="project" value="TreeGrafter"/>
</dbReference>
<gene>
    <name evidence="1" type="ORF">INT47_007605</name>
</gene>
<dbReference type="PANTHER" id="PTHR15131">
    <property type="entry name" value="SMALL NUCLEAR RNA ACTIVATING COMPLEX, POLYPEPTIDE 1"/>
    <property type="match status" value="1"/>
</dbReference>
<reference evidence="1" key="1">
    <citation type="submission" date="2020-12" db="EMBL/GenBank/DDBJ databases">
        <title>Metabolic potential, ecology and presence of endohyphal bacteria is reflected in genomic diversity of Mucoromycotina.</title>
        <authorList>
            <person name="Muszewska A."/>
            <person name="Okrasinska A."/>
            <person name="Steczkiewicz K."/>
            <person name="Drgas O."/>
            <person name="Orlowska M."/>
            <person name="Perlinska-Lenart U."/>
            <person name="Aleksandrzak-Piekarczyk T."/>
            <person name="Szatraj K."/>
            <person name="Zielenkiewicz U."/>
            <person name="Pilsyk S."/>
            <person name="Malc E."/>
            <person name="Mieczkowski P."/>
            <person name="Kruszewska J.S."/>
            <person name="Biernat P."/>
            <person name="Pawlowska J."/>
        </authorList>
    </citation>
    <scope>NUCLEOTIDE SEQUENCE</scope>
    <source>
        <strain evidence="1">WA0000017839</strain>
    </source>
</reference>
<dbReference type="AlphaFoldDB" id="A0A8H7RBU2"/>
<dbReference type="PANTHER" id="PTHR15131:SF3">
    <property type="entry name" value="SNRNA-ACTIVATING PROTEIN COMPLEX SUBUNIT 1"/>
    <property type="match status" value="1"/>
</dbReference>
<dbReference type="InterPro" id="IPR019188">
    <property type="entry name" value="SNAPC1"/>
</dbReference>
<keyword evidence="2" id="KW-1185">Reference proteome</keyword>
<comment type="caution">
    <text evidence="1">The sequence shown here is derived from an EMBL/GenBank/DDBJ whole genome shotgun (WGS) entry which is preliminary data.</text>
</comment>
<dbReference type="GO" id="GO:0019185">
    <property type="term" value="C:snRNA-activating protein complex"/>
    <property type="evidence" value="ECO:0007669"/>
    <property type="project" value="TreeGrafter"/>
</dbReference>
<evidence type="ECO:0000313" key="2">
    <source>
        <dbReference type="Proteomes" id="UP000603453"/>
    </source>
</evidence>
<dbReference type="Proteomes" id="UP000603453">
    <property type="component" value="Unassembled WGS sequence"/>
</dbReference>
<dbReference type="OrthoDB" id="20127at2759"/>
<evidence type="ECO:0000313" key="1">
    <source>
        <dbReference type="EMBL" id="KAG2206848.1"/>
    </source>
</evidence>
<dbReference type="Pfam" id="PF09808">
    <property type="entry name" value="SNAPC1"/>
    <property type="match status" value="1"/>
</dbReference>
<proteinExistence type="predicted"/>
<name>A0A8H7RBU2_9FUNG</name>
<accession>A0A8H7RBU2</accession>
<dbReference type="EMBL" id="JAEPRD010000028">
    <property type="protein sequence ID" value="KAG2206848.1"/>
    <property type="molecule type" value="Genomic_DNA"/>
</dbReference>
<dbReference type="GO" id="GO:0042796">
    <property type="term" value="P:snRNA transcription by RNA polymerase III"/>
    <property type="evidence" value="ECO:0007669"/>
    <property type="project" value="TreeGrafter"/>
</dbReference>
<organism evidence="1 2">
    <name type="scientific">Mucor saturninus</name>
    <dbReference type="NCBI Taxonomy" id="64648"/>
    <lineage>
        <taxon>Eukaryota</taxon>
        <taxon>Fungi</taxon>
        <taxon>Fungi incertae sedis</taxon>
        <taxon>Mucoromycota</taxon>
        <taxon>Mucoromycotina</taxon>
        <taxon>Mucoromycetes</taxon>
        <taxon>Mucorales</taxon>
        <taxon>Mucorineae</taxon>
        <taxon>Mucoraceae</taxon>
        <taxon>Mucor</taxon>
    </lineage>
</organism>
<sequence>MKSKLPVKRPVRPKNNTARRCRFPKTSLKAANLIPIAQRVAIISDAIADDVELLLIHFRSKPKHEFHDFDDVWNELHFGLIHFTCVKREFRATFMNAFYACVLDYLQSNSPIIKAGAIFALYFLFASQPTVWGKNRIRVSSETWACLFNFYVESIKSGTHVEAGLIFDKLRKMGAFVFVQQEEIDSYPVQAKIEFERPIKMLQQLNDIRLNMIKEEPIDLCMQFNPEYDELAKQYGEAKQETYYTAQATLATQRNMKETLNVTEKRPRLLQNVLLTSTLGKDETDTMKRIRVTYEQMWNSKRRKLQQRQPEI</sequence>
<dbReference type="GO" id="GO:0043565">
    <property type="term" value="F:sequence-specific DNA binding"/>
    <property type="evidence" value="ECO:0007669"/>
    <property type="project" value="TreeGrafter"/>
</dbReference>